<accession>A0AAW6CB49</accession>
<dbReference type="InterPro" id="IPR056076">
    <property type="entry name" value="DUF7659"/>
</dbReference>
<dbReference type="RefSeq" id="WP_195383882.1">
    <property type="nucleotide sequence ID" value="NZ_JADMVZ010000006.1"/>
</dbReference>
<dbReference type="EMBL" id="JAQLWV010000004">
    <property type="protein sequence ID" value="MDB7932158.1"/>
    <property type="molecule type" value="Genomic_DNA"/>
</dbReference>
<proteinExistence type="predicted"/>
<evidence type="ECO:0000313" key="2">
    <source>
        <dbReference type="EMBL" id="MDB7932158.1"/>
    </source>
</evidence>
<feature type="compositionally biased region" description="Low complexity" evidence="1">
    <location>
        <begin position="128"/>
        <end position="139"/>
    </location>
</feature>
<evidence type="ECO:0000313" key="3">
    <source>
        <dbReference type="Proteomes" id="UP001211173"/>
    </source>
</evidence>
<dbReference type="Proteomes" id="UP001211173">
    <property type="component" value="Unassembled WGS sequence"/>
</dbReference>
<feature type="region of interest" description="Disordered" evidence="1">
    <location>
        <begin position="127"/>
        <end position="170"/>
    </location>
</feature>
<gene>
    <name evidence="2" type="ORF">PNE06_03615</name>
</gene>
<evidence type="ECO:0000256" key="1">
    <source>
        <dbReference type="SAM" id="MobiDB-lite"/>
    </source>
</evidence>
<organism evidence="2 3">
    <name type="scientific">Flavonifractor plautii</name>
    <name type="common">Fusobacterium plautii</name>
    <dbReference type="NCBI Taxonomy" id="292800"/>
    <lineage>
        <taxon>Bacteria</taxon>
        <taxon>Bacillati</taxon>
        <taxon>Bacillota</taxon>
        <taxon>Clostridia</taxon>
        <taxon>Eubacteriales</taxon>
        <taxon>Oscillospiraceae</taxon>
        <taxon>Flavonifractor</taxon>
    </lineage>
</organism>
<reference evidence="2" key="1">
    <citation type="submission" date="2023-01" db="EMBL/GenBank/DDBJ databases">
        <title>Human gut microbiome strain richness.</title>
        <authorList>
            <person name="Chen-Liaw A."/>
        </authorList>
    </citation>
    <scope>NUCLEOTIDE SEQUENCE</scope>
    <source>
        <strain evidence="2">1001287st1_F4_1001285I_161205</strain>
    </source>
</reference>
<sequence>MSDFILNPADEFIPDPIWLIDMLRNDLKQLDQMDGAPEEDVQLYEWTLALIGLLFPDAVWYALEAFQEVFLARMKEEKTSGPRHRPEELTEGMLSTLAAVSQRLQNEEERQQIARLTELVRKWPEQYASKAAAPPSASKQTALEPTEAADEPETQQRLQRAASETYREMKRRQQEEINTFPMAFAFSKTQLAEGMLKLGLQPDDTDRVVSIGGGGFVRKTDVEAFHRMFRLHRLERKSAMDTDQTGDGFLLEMFRCELADHEYGYTRDAEPALDALGIAVEDLAGDERLIHAFQKACREEADWYEQHC</sequence>
<dbReference type="AlphaFoldDB" id="A0AAW6CB49"/>
<comment type="caution">
    <text evidence="2">The sequence shown here is derived from an EMBL/GenBank/DDBJ whole genome shotgun (WGS) entry which is preliminary data.</text>
</comment>
<protein>
    <submittedName>
        <fullName evidence="2">Uncharacterized protein</fullName>
    </submittedName>
</protein>
<name>A0AAW6CB49_FLAPL</name>
<dbReference type="Pfam" id="PF24692">
    <property type="entry name" value="DUF7659"/>
    <property type="match status" value="1"/>
</dbReference>